<evidence type="ECO:0000313" key="3">
    <source>
        <dbReference type="Proteomes" id="UP000198771"/>
    </source>
</evidence>
<dbReference type="PANTHER" id="PTHR33993">
    <property type="entry name" value="GLYOXALASE-RELATED"/>
    <property type="match status" value="1"/>
</dbReference>
<protein>
    <recommendedName>
        <fullName evidence="1">VOC domain-containing protein</fullName>
    </recommendedName>
</protein>
<evidence type="ECO:0000259" key="1">
    <source>
        <dbReference type="PROSITE" id="PS51819"/>
    </source>
</evidence>
<dbReference type="SUPFAM" id="SSF54593">
    <property type="entry name" value="Glyoxalase/Bleomycin resistance protein/Dihydroxybiphenyl dioxygenase"/>
    <property type="match status" value="1"/>
</dbReference>
<dbReference type="PROSITE" id="PS51819">
    <property type="entry name" value="VOC"/>
    <property type="match status" value="1"/>
</dbReference>
<dbReference type="STRING" id="617002.SAMN05660653_03139"/>
<dbReference type="AlphaFoldDB" id="A0A1G6ETJ8"/>
<dbReference type="InterPro" id="IPR053863">
    <property type="entry name" value="Glyoxy/Ble-like_N"/>
</dbReference>
<reference evidence="2 3" key="1">
    <citation type="submission" date="2016-10" db="EMBL/GenBank/DDBJ databases">
        <authorList>
            <person name="de Groot N.N."/>
        </authorList>
    </citation>
    <scope>NUCLEOTIDE SEQUENCE [LARGE SCALE GENOMIC DNA]</scope>
    <source>
        <strain evidence="2 3">ASO4-2</strain>
    </source>
</reference>
<sequence length="129" mass="14658">MNKVVHFELPSEDRERAKKFYALVFGWNMEDMPHKDDVYTFAITTPVDDHYMHTEKGAINGGIFKKESALQHPVVTIEVPSIDDHVKLIEQAGGQLVVPKGEVPDMGYYAYFRDTEGNVMGLWENKAKG</sequence>
<evidence type="ECO:0000313" key="2">
    <source>
        <dbReference type="EMBL" id="SDB60770.1"/>
    </source>
</evidence>
<proteinExistence type="predicted"/>
<dbReference type="Gene3D" id="3.10.180.10">
    <property type="entry name" value="2,3-Dihydroxybiphenyl 1,2-Dioxygenase, domain 1"/>
    <property type="match status" value="1"/>
</dbReference>
<name>A0A1G6ETJ8_9BACT</name>
<keyword evidence="3" id="KW-1185">Reference proteome</keyword>
<dbReference type="InterPro" id="IPR029068">
    <property type="entry name" value="Glyas_Bleomycin-R_OHBP_Dase"/>
</dbReference>
<dbReference type="Proteomes" id="UP000198771">
    <property type="component" value="Unassembled WGS sequence"/>
</dbReference>
<dbReference type="InterPro" id="IPR037523">
    <property type="entry name" value="VOC_core"/>
</dbReference>
<dbReference type="CDD" id="cd07247">
    <property type="entry name" value="SgaA_N_like"/>
    <property type="match status" value="1"/>
</dbReference>
<dbReference type="InterPro" id="IPR052164">
    <property type="entry name" value="Anthracycline_SecMetBiosynth"/>
</dbReference>
<accession>A0A1G6ETJ8</accession>
<organism evidence="2 3">
    <name type="scientific">Desulfonatronum thiosulfatophilum</name>
    <dbReference type="NCBI Taxonomy" id="617002"/>
    <lineage>
        <taxon>Bacteria</taxon>
        <taxon>Pseudomonadati</taxon>
        <taxon>Thermodesulfobacteriota</taxon>
        <taxon>Desulfovibrionia</taxon>
        <taxon>Desulfovibrionales</taxon>
        <taxon>Desulfonatronaceae</taxon>
        <taxon>Desulfonatronum</taxon>
    </lineage>
</organism>
<dbReference type="PANTHER" id="PTHR33993:SF2">
    <property type="entry name" value="VOC DOMAIN-CONTAINING PROTEIN"/>
    <property type="match status" value="1"/>
</dbReference>
<dbReference type="Pfam" id="PF22677">
    <property type="entry name" value="Ble-like_N"/>
    <property type="match status" value="1"/>
</dbReference>
<feature type="domain" description="VOC" evidence="1">
    <location>
        <begin position="3"/>
        <end position="125"/>
    </location>
</feature>
<dbReference type="EMBL" id="FMXO01000022">
    <property type="protein sequence ID" value="SDB60770.1"/>
    <property type="molecule type" value="Genomic_DNA"/>
</dbReference>
<gene>
    <name evidence="2" type="ORF">SAMN05660653_03139</name>
</gene>